<evidence type="ECO:0000313" key="2">
    <source>
        <dbReference type="Proteomes" id="UP000789901"/>
    </source>
</evidence>
<feature type="non-terminal residue" evidence="1">
    <location>
        <position position="106"/>
    </location>
</feature>
<dbReference type="Proteomes" id="UP000789901">
    <property type="component" value="Unassembled WGS sequence"/>
</dbReference>
<dbReference type="EMBL" id="CAJVQB010079499">
    <property type="protein sequence ID" value="CAG8845419.1"/>
    <property type="molecule type" value="Genomic_DNA"/>
</dbReference>
<evidence type="ECO:0000313" key="1">
    <source>
        <dbReference type="EMBL" id="CAG8845419.1"/>
    </source>
</evidence>
<organism evidence="1 2">
    <name type="scientific">Gigaspora margarita</name>
    <dbReference type="NCBI Taxonomy" id="4874"/>
    <lineage>
        <taxon>Eukaryota</taxon>
        <taxon>Fungi</taxon>
        <taxon>Fungi incertae sedis</taxon>
        <taxon>Mucoromycota</taxon>
        <taxon>Glomeromycotina</taxon>
        <taxon>Glomeromycetes</taxon>
        <taxon>Diversisporales</taxon>
        <taxon>Gigasporaceae</taxon>
        <taxon>Gigaspora</taxon>
    </lineage>
</organism>
<feature type="non-terminal residue" evidence="1">
    <location>
        <position position="1"/>
    </location>
</feature>
<protein>
    <submittedName>
        <fullName evidence="1">9986_t:CDS:1</fullName>
    </submittedName>
</protein>
<reference evidence="1 2" key="1">
    <citation type="submission" date="2021-06" db="EMBL/GenBank/DDBJ databases">
        <authorList>
            <person name="Kallberg Y."/>
            <person name="Tangrot J."/>
            <person name="Rosling A."/>
        </authorList>
    </citation>
    <scope>NUCLEOTIDE SEQUENCE [LARGE SCALE GENOMIC DNA]</scope>
    <source>
        <strain evidence="1 2">120-4 pot B 10/14</strain>
    </source>
</reference>
<sequence length="106" mass="12266">EYNSKKLHDYYKKPEIKHKNSSVSTYRYAIISEGYYLSPPTLIEYDKDGPQTIESLQSATHAANLFAQTYNINIVWNNSILVVTQNVEQARDAYCQSNFLRPLETL</sequence>
<comment type="caution">
    <text evidence="1">The sequence shown here is derived from an EMBL/GenBank/DDBJ whole genome shotgun (WGS) entry which is preliminary data.</text>
</comment>
<keyword evidence="2" id="KW-1185">Reference proteome</keyword>
<accession>A0ABN7X1Z2</accession>
<name>A0ABN7X1Z2_GIGMA</name>
<gene>
    <name evidence="1" type="ORF">GMARGA_LOCUS37626</name>
</gene>
<proteinExistence type="predicted"/>